<dbReference type="EMBL" id="CTKE01000017">
    <property type="protein sequence ID" value="CQI94309.1"/>
    <property type="molecule type" value="Genomic_DNA"/>
</dbReference>
<name>A0A0U1HVX1_YERRO</name>
<gene>
    <name evidence="1" type="ORF">ERS008555_03154</name>
</gene>
<protein>
    <submittedName>
        <fullName evidence="1">Uncharacterized protein</fullName>
    </submittedName>
</protein>
<accession>A0A0U1HVX1</accession>
<reference evidence="1 2" key="1">
    <citation type="submission" date="2015-03" db="EMBL/GenBank/DDBJ databases">
        <authorList>
            <person name="Murphy D."/>
        </authorList>
    </citation>
    <scope>NUCLEOTIDE SEQUENCE [LARGE SCALE GENOMIC DNA]</scope>
    <source>
        <strain evidence="1 2">68/02</strain>
    </source>
</reference>
<dbReference type="AlphaFoldDB" id="A0A0U1HVX1"/>
<evidence type="ECO:0000313" key="1">
    <source>
        <dbReference type="EMBL" id="CQI94309.1"/>
    </source>
</evidence>
<dbReference type="Proteomes" id="UP000042054">
    <property type="component" value="Unassembled WGS sequence"/>
</dbReference>
<evidence type="ECO:0000313" key="2">
    <source>
        <dbReference type="Proteomes" id="UP000042054"/>
    </source>
</evidence>
<sequence>MQNDVCKWVTLLVLQIFLLRVIGCVVWDIGYNDPLFMDVFISNFAE</sequence>
<proteinExistence type="predicted"/>
<organism evidence="1 2">
    <name type="scientific">Yersinia rohdei</name>
    <dbReference type="NCBI Taxonomy" id="29485"/>
    <lineage>
        <taxon>Bacteria</taxon>
        <taxon>Pseudomonadati</taxon>
        <taxon>Pseudomonadota</taxon>
        <taxon>Gammaproteobacteria</taxon>
        <taxon>Enterobacterales</taxon>
        <taxon>Yersiniaceae</taxon>
        <taxon>Yersinia</taxon>
    </lineage>
</organism>